<dbReference type="EMBL" id="BMAW01083949">
    <property type="protein sequence ID" value="GFU36372.1"/>
    <property type="molecule type" value="Genomic_DNA"/>
</dbReference>
<keyword evidence="2" id="KW-1185">Reference proteome</keyword>
<name>A0A8X6QX49_NEPPI</name>
<accession>A0A8X6QX49</accession>
<sequence length="74" mass="8097">MSSQPLRLLPRMEQSSTFWCSNLYQPPRSAAADNHLFAIFALACGNRSCPEFTEDEGSLVGAVLEKGAEASFML</sequence>
<dbReference type="Proteomes" id="UP000887013">
    <property type="component" value="Unassembled WGS sequence"/>
</dbReference>
<comment type="caution">
    <text evidence="1">The sequence shown here is derived from an EMBL/GenBank/DDBJ whole genome shotgun (WGS) entry which is preliminary data.</text>
</comment>
<dbReference type="AlphaFoldDB" id="A0A8X6QX49"/>
<evidence type="ECO:0000313" key="1">
    <source>
        <dbReference type="EMBL" id="GFU36372.1"/>
    </source>
</evidence>
<organism evidence="1 2">
    <name type="scientific">Nephila pilipes</name>
    <name type="common">Giant wood spider</name>
    <name type="synonym">Nephila maculata</name>
    <dbReference type="NCBI Taxonomy" id="299642"/>
    <lineage>
        <taxon>Eukaryota</taxon>
        <taxon>Metazoa</taxon>
        <taxon>Ecdysozoa</taxon>
        <taxon>Arthropoda</taxon>
        <taxon>Chelicerata</taxon>
        <taxon>Arachnida</taxon>
        <taxon>Araneae</taxon>
        <taxon>Araneomorphae</taxon>
        <taxon>Entelegynae</taxon>
        <taxon>Araneoidea</taxon>
        <taxon>Nephilidae</taxon>
        <taxon>Nephila</taxon>
    </lineage>
</organism>
<reference evidence="1" key="1">
    <citation type="submission" date="2020-08" db="EMBL/GenBank/DDBJ databases">
        <title>Multicomponent nature underlies the extraordinary mechanical properties of spider dragline silk.</title>
        <authorList>
            <person name="Kono N."/>
            <person name="Nakamura H."/>
            <person name="Mori M."/>
            <person name="Yoshida Y."/>
            <person name="Ohtoshi R."/>
            <person name="Malay A.D."/>
            <person name="Moran D.A.P."/>
            <person name="Tomita M."/>
            <person name="Numata K."/>
            <person name="Arakawa K."/>
        </authorList>
    </citation>
    <scope>NUCLEOTIDE SEQUENCE</scope>
</reference>
<protein>
    <submittedName>
        <fullName evidence="1">Zinc finger protein</fullName>
    </submittedName>
</protein>
<gene>
    <name evidence="1" type="primary">NCL1_26856</name>
    <name evidence="1" type="ORF">NPIL_405321</name>
</gene>
<proteinExistence type="predicted"/>
<evidence type="ECO:0000313" key="2">
    <source>
        <dbReference type="Proteomes" id="UP000887013"/>
    </source>
</evidence>